<evidence type="ECO:0000313" key="3">
    <source>
        <dbReference type="EMBL" id="CRZ35651.1"/>
    </source>
</evidence>
<evidence type="ECO:0000259" key="2">
    <source>
        <dbReference type="Pfam" id="PF19623"/>
    </source>
</evidence>
<feature type="region of interest" description="Disordered" evidence="1">
    <location>
        <begin position="281"/>
        <end position="363"/>
    </location>
</feature>
<feature type="compositionally biased region" description="Basic and acidic residues" evidence="1">
    <location>
        <begin position="287"/>
        <end position="296"/>
    </location>
</feature>
<feature type="compositionally biased region" description="Basic and acidic residues" evidence="1">
    <location>
        <begin position="324"/>
        <end position="334"/>
    </location>
</feature>
<dbReference type="EMBL" id="CVTD020000027">
    <property type="protein sequence ID" value="CRZ35651.1"/>
    <property type="molecule type" value="Genomic_DNA"/>
</dbReference>
<dbReference type="InterPro" id="IPR046131">
    <property type="entry name" value="DUF6128"/>
</dbReference>
<evidence type="ECO:0000313" key="4">
    <source>
        <dbReference type="Proteomes" id="UP000236497"/>
    </source>
</evidence>
<proteinExistence type="predicted"/>
<accession>A0A0H5SLK8</accession>
<feature type="region of interest" description="Disordered" evidence="1">
    <location>
        <begin position="408"/>
        <end position="429"/>
    </location>
</feature>
<gene>
    <name evidence="3" type="ORF">HHT355_2465</name>
</gene>
<dbReference type="Pfam" id="PF19623">
    <property type="entry name" value="DUF6128"/>
    <property type="match status" value="1"/>
</dbReference>
<feature type="region of interest" description="Disordered" evidence="1">
    <location>
        <begin position="229"/>
        <end position="259"/>
    </location>
</feature>
<protein>
    <recommendedName>
        <fullName evidence="2">DUF6128 domain-containing protein</fullName>
    </recommendedName>
</protein>
<sequence length="550" mass="63453">MEYIKKNHETTQLLCVARGRDYLADYKRFISYMYLYTNGIKKKNVGYARVDARNGECRFKIYMQAEGLPDGIFPTYLIHRPAVDMELIYIGDCVAKNQIMEGRLTVNENNIMNTGLNFSDIGGILLFLNSGEFYATQWDDKPILLDEVLKAMNPKPEKTGLKNEIAEEKEDQAGNLAVAFMDRKDDIKEKEVEEKQKETEVTSNTDKQAAVEKFFADKQTVTEEIIAAETGTDKKADDEDKAGAESKESDKEIVDVDNKEAREIRAAEGKDADKSIVTGSIPTIANEKTETDKHVSSESIVLEEEKTDTDLMTAKDEEDVEEKEVEKEQTDYKDAVPIGNMDNEKKQIAAGQGKTDNYYEEKEKQNGIRMPLYTLPRGYKSRERLGAVRYEKPINPWEQVDKFKRSEEDRKKAADSLSQNKTHPVVSEGKKENQIIEKIFNNYPRIYPFEDNEIKRCVKIEPKDIGTLPSSLWNLSNNSFLLHGYYCYHHLIFAEISDRYGCRYIIGVPGIYHNRERFMARMFGFESFKSIRKRELKQGDFGYWYQEVRL</sequence>
<evidence type="ECO:0000256" key="1">
    <source>
        <dbReference type="SAM" id="MobiDB-lite"/>
    </source>
</evidence>
<name>A0A0H5SLK8_HERHM</name>
<reference evidence="3 4" key="1">
    <citation type="submission" date="2015-06" db="EMBL/GenBank/DDBJ databases">
        <authorList>
            <person name="Wibberg Daniel"/>
        </authorList>
    </citation>
    <scope>NUCLEOTIDE SEQUENCE [LARGE SCALE GENOMIC DNA]</scope>
    <source>
        <strain evidence="3 4">T3/55T</strain>
    </source>
</reference>
<organism evidence="3 4">
    <name type="scientific">Herbinix hemicellulosilytica</name>
    <dbReference type="NCBI Taxonomy" id="1564487"/>
    <lineage>
        <taxon>Bacteria</taxon>
        <taxon>Bacillati</taxon>
        <taxon>Bacillota</taxon>
        <taxon>Clostridia</taxon>
        <taxon>Lachnospirales</taxon>
        <taxon>Lachnospiraceae</taxon>
        <taxon>Herbinix</taxon>
    </lineage>
</organism>
<feature type="compositionally biased region" description="Basic and acidic residues" evidence="1">
    <location>
        <begin position="231"/>
        <end position="259"/>
    </location>
</feature>
<feature type="domain" description="DUF6128" evidence="2">
    <location>
        <begin position="453"/>
        <end position="545"/>
    </location>
</feature>
<dbReference type="Proteomes" id="UP000236497">
    <property type="component" value="Unassembled WGS sequence"/>
</dbReference>
<keyword evidence="4" id="KW-1185">Reference proteome</keyword>
<dbReference type="AlphaFoldDB" id="A0A0H5SLK8"/>